<dbReference type="PANTHER" id="PTHR43004:SF19">
    <property type="entry name" value="BINDING MONOOXYGENASE, PUTATIVE (JCVI)-RELATED"/>
    <property type="match status" value="1"/>
</dbReference>
<evidence type="ECO:0000313" key="5">
    <source>
        <dbReference type="EMBL" id="KAA0997768.1"/>
    </source>
</evidence>
<comment type="cofactor">
    <cofactor evidence="1">
        <name>FAD</name>
        <dbReference type="ChEBI" id="CHEBI:57692"/>
    </cofactor>
</comment>
<evidence type="ECO:0000256" key="3">
    <source>
        <dbReference type="ARBA" id="ARBA00022827"/>
    </source>
</evidence>
<protein>
    <submittedName>
        <fullName evidence="5">2-polyprenyl-6-methoxyphenol hydroxylase</fullName>
    </submittedName>
</protein>
<feature type="domain" description="FAD-binding" evidence="4">
    <location>
        <begin position="6"/>
        <end position="339"/>
    </location>
</feature>
<reference evidence="5 6" key="1">
    <citation type="submission" date="2019-08" db="EMBL/GenBank/DDBJ databases">
        <title>Paraburkholderia sp. DCY113.</title>
        <authorList>
            <person name="Kang J."/>
        </authorList>
    </citation>
    <scope>NUCLEOTIDE SEQUENCE [LARGE SCALE GENOMIC DNA]</scope>
    <source>
        <strain evidence="5 6">DCY113</strain>
    </source>
</reference>
<sequence>MEEFFDVVVVGGGPVGLWLACELRLADLNVAVIERREEGVPQSRAGTMHSRTLEMFDLRGLANRFLACGKWQPSWHYGMLDTQLDYSRLDSRFPQTLRIPQATTEKLIRERAMELGVEYHAGHQAETIRQDHSGVTVEGITDKGPFQLRGRYLVGCDGARSLTRQQAGIGFSGHEASHSWLLGDVRLDLPDSKLMITEYNENGGLLIAPPGEDGRRRIVVTTPDESDPALLRQPPTLEELSGMTRKILGADFNMRDPFWLSRFSNETRLADSYRSGRIFLAGDSSHIHAPFGGQGLNVGLQDAFNLGWKLAAVIKGEADEALLDSYEAERRPIGKQLNDSTLTQNVLMTSFSRGGLGLRKMVSDCLAFPEVNEKVAGQISGFSVGYEDVGAMRAFSDAPCSAGAGIRAPDRRVRRADGSEVSVYELLASGRWLHLSFGTGAMVPLADALPQEAVVQVCSSERPHGFFEGAAAVLIRPDGYSAGVV</sequence>
<evidence type="ECO:0000313" key="6">
    <source>
        <dbReference type="Proteomes" id="UP000325273"/>
    </source>
</evidence>
<keyword evidence="6" id="KW-1185">Reference proteome</keyword>
<dbReference type="PRINTS" id="PR00420">
    <property type="entry name" value="RNGMNOXGNASE"/>
</dbReference>
<dbReference type="RefSeq" id="WP_149676465.1">
    <property type="nucleotide sequence ID" value="NZ_VTUZ01000073.1"/>
</dbReference>
<organism evidence="5 6">
    <name type="scientific">Paraburkholderia panacisoli</name>
    <dbReference type="NCBI Taxonomy" id="2603818"/>
    <lineage>
        <taxon>Bacteria</taxon>
        <taxon>Pseudomonadati</taxon>
        <taxon>Pseudomonadota</taxon>
        <taxon>Betaproteobacteria</taxon>
        <taxon>Burkholderiales</taxon>
        <taxon>Burkholderiaceae</taxon>
        <taxon>Paraburkholderia</taxon>
    </lineage>
</organism>
<name>A0A5B0G4Y7_9BURK</name>
<dbReference type="GO" id="GO:0016709">
    <property type="term" value="F:oxidoreductase activity, acting on paired donors, with incorporation or reduction of molecular oxygen, NAD(P)H as one donor, and incorporation of one atom of oxygen"/>
    <property type="evidence" value="ECO:0007669"/>
    <property type="project" value="UniProtKB-ARBA"/>
</dbReference>
<dbReference type="AlphaFoldDB" id="A0A5B0G4Y7"/>
<accession>A0A5B0G4Y7</accession>
<dbReference type="EMBL" id="VTUZ01000073">
    <property type="protein sequence ID" value="KAA0997768.1"/>
    <property type="molecule type" value="Genomic_DNA"/>
</dbReference>
<dbReference type="Gene3D" id="3.50.50.60">
    <property type="entry name" value="FAD/NAD(P)-binding domain"/>
    <property type="match status" value="1"/>
</dbReference>
<keyword evidence="3" id="KW-0274">FAD</keyword>
<keyword evidence="2" id="KW-0285">Flavoprotein</keyword>
<dbReference type="InterPro" id="IPR002938">
    <property type="entry name" value="FAD-bd"/>
</dbReference>
<dbReference type="InterPro" id="IPR036188">
    <property type="entry name" value="FAD/NAD-bd_sf"/>
</dbReference>
<dbReference type="Gene3D" id="3.40.30.120">
    <property type="match status" value="1"/>
</dbReference>
<evidence type="ECO:0000256" key="2">
    <source>
        <dbReference type="ARBA" id="ARBA00022630"/>
    </source>
</evidence>
<comment type="caution">
    <text evidence="5">The sequence shown here is derived from an EMBL/GenBank/DDBJ whole genome shotgun (WGS) entry which is preliminary data.</text>
</comment>
<dbReference type="Gene3D" id="3.30.70.2450">
    <property type="match status" value="1"/>
</dbReference>
<dbReference type="Pfam" id="PF21274">
    <property type="entry name" value="Rng_hyd_C"/>
    <property type="match status" value="1"/>
</dbReference>
<dbReference type="GO" id="GO:0071949">
    <property type="term" value="F:FAD binding"/>
    <property type="evidence" value="ECO:0007669"/>
    <property type="project" value="InterPro"/>
</dbReference>
<gene>
    <name evidence="5" type="ORF">FVF58_47625</name>
</gene>
<dbReference type="Pfam" id="PF01494">
    <property type="entry name" value="FAD_binding_3"/>
    <property type="match status" value="1"/>
</dbReference>
<dbReference type="PANTHER" id="PTHR43004">
    <property type="entry name" value="TRK SYSTEM POTASSIUM UPTAKE PROTEIN"/>
    <property type="match status" value="1"/>
</dbReference>
<evidence type="ECO:0000256" key="1">
    <source>
        <dbReference type="ARBA" id="ARBA00001974"/>
    </source>
</evidence>
<evidence type="ECO:0000259" key="4">
    <source>
        <dbReference type="Pfam" id="PF01494"/>
    </source>
</evidence>
<dbReference type="InterPro" id="IPR050641">
    <property type="entry name" value="RIFMO-like"/>
</dbReference>
<dbReference type="Proteomes" id="UP000325273">
    <property type="component" value="Unassembled WGS sequence"/>
</dbReference>
<dbReference type="SUPFAM" id="SSF51905">
    <property type="entry name" value="FAD/NAD(P)-binding domain"/>
    <property type="match status" value="1"/>
</dbReference>
<proteinExistence type="predicted"/>